<dbReference type="InterPro" id="IPR040096">
    <property type="entry name" value="Ric1"/>
</dbReference>
<dbReference type="GO" id="GO:0042147">
    <property type="term" value="P:retrograde transport, endosome to Golgi"/>
    <property type="evidence" value="ECO:0007669"/>
    <property type="project" value="TreeGrafter"/>
</dbReference>
<dbReference type="PANTHER" id="PTHR22746">
    <property type="entry name" value="RAB6A-GEF COMPLEX PARTNER PROTEIN 1"/>
    <property type="match status" value="1"/>
</dbReference>
<dbReference type="GO" id="GO:0006886">
    <property type="term" value="P:intracellular protein transport"/>
    <property type="evidence" value="ECO:0007669"/>
    <property type="project" value="InterPro"/>
</dbReference>
<dbReference type="AlphaFoldDB" id="A0A183BFV0"/>
<name>A0A183BFV0_9TREM</name>
<dbReference type="GO" id="GO:0034066">
    <property type="term" value="C:Ric1-Rgp1 guanyl-nucleotide exchange factor complex"/>
    <property type="evidence" value="ECO:0007669"/>
    <property type="project" value="InterPro"/>
</dbReference>
<accession>A0A183BFV0</accession>
<reference evidence="1" key="1">
    <citation type="submission" date="2016-06" db="UniProtKB">
        <authorList>
            <consortium name="WormBaseParasite"/>
        </authorList>
    </citation>
    <scope>IDENTIFICATION</scope>
</reference>
<dbReference type="GO" id="GO:0000139">
    <property type="term" value="C:Golgi membrane"/>
    <property type="evidence" value="ECO:0007669"/>
    <property type="project" value="TreeGrafter"/>
</dbReference>
<evidence type="ECO:0000313" key="1">
    <source>
        <dbReference type="WBParaSite" id="ECPE_0001813401-mRNA-1"/>
    </source>
</evidence>
<dbReference type="GO" id="GO:0005829">
    <property type="term" value="C:cytosol"/>
    <property type="evidence" value="ECO:0007669"/>
    <property type="project" value="TreeGrafter"/>
</dbReference>
<protein>
    <submittedName>
        <fullName evidence="1">RIC1 domain-containing protein</fullName>
    </submittedName>
</protein>
<organism evidence="1">
    <name type="scientific">Echinostoma caproni</name>
    <dbReference type="NCBI Taxonomy" id="27848"/>
    <lineage>
        <taxon>Eukaryota</taxon>
        <taxon>Metazoa</taxon>
        <taxon>Spiralia</taxon>
        <taxon>Lophotrochozoa</taxon>
        <taxon>Platyhelminthes</taxon>
        <taxon>Trematoda</taxon>
        <taxon>Digenea</taxon>
        <taxon>Plagiorchiida</taxon>
        <taxon>Echinostomata</taxon>
        <taxon>Echinostomatoidea</taxon>
        <taxon>Echinostomatidae</taxon>
        <taxon>Echinostoma</taxon>
    </lineage>
</organism>
<dbReference type="PANTHER" id="PTHR22746:SF10">
    <property type="entry name" value="GUANINE NUCLEOTIDE EXCHANGE FACTOR SUBUNIT RIC1"/>
    <property type="match status" value="1"/>
</dbReference>
<proteinExistence type="predicted"/>
<dbReference type="WBParaSite" id="ECPE_0001813401-mRNA-1">
    <property type="protein sequence ID" value="ECPE_0001813401-mRNA-1"/>
    <property type="gene ID" value="ECPE_0001813401"/>
</dbReference>
<sequence length="86" mass="9723">LVLQTSERVLFTNRAQLTKLRTPHVLSLPALYLKHNWPLRYVGVNSSGNRIAVAGSHGIAHYNYLTQRWHVFGNEIQVSLSPTLTT</sequence>